<evidence type="ECO:0000259" key="8">
    <source>
        <dbReference type="Pfam" id="PF07687"/>
    </source>
</evidence>
<dbReference type="PANTHER" id="PTHR43808:SF32">
    <property type="entry name" value="ARGE_DAPE-RELATED DEACYLASE"/>
    <property type="match status" value="1"/>
</dbReference>
<evidence type="ECO:0000256" key="5">
    <source>
        <dbReference type="ARBA" id="ARBA00022801"/>
    </source>
</evidence>
<dbReference type="GeneID" id="4910302"/>
<evidence type="ECO:0000256" key="7">
    <source>
        <dbReference type="ARBA" id="ARBA00023285"/>
    </source>
</evidence>
<gene>
    <name evidence="9" type="ordered locus">Pcal_1674</name>
</gene>
<reference evidence="9" key="1">
    <citation type="submission" date="2007-02" db="EMBL/GenBank/DDBJ databases">
        <title>Complete sequence of Pyrobaculum calidifontis JCM 11548.</title>
        <authorList>
            <consortium name="US DOE Joint Genome Institute"/>
            <person name="Copeland A."/>
            <person name="Lucas S."/>
            <person name="Lapidus A."/>
            <person name="Barry K."/>
            <person name="Glavina del Rio T."/>
            <person name="Dalin E."/>
            <person name="Tice H."/>
            <person name="Pitluck S."/>
            <person name="Chain P."/>
            <person name="Malfatti S."/>
            <person name="Shin M."/>
            <person name="Vergez L."/>
            <person name="Schmutz J."/>
            <person name="Larimer F."/>
            <person name="Land M."/>
            <person name="Hauser L."/>
            <person name="Kyrpides N."/>
            <person name="Mikhailova N."/>
            <person name="Cozen A.E."/>
            <person name="Fitz-Gibbon S.T."/>
            <person name="House C.H."/>
            <person name="Saltikov C."/>
            <person name="Lowe T.M."/>
            <person name="Richardson P."/>
        </authorList>
    </citation>
    <scope>NUCLEOTIDE SEQUENCE [LARGE SCALE GENOMIC DNA]</scope>
    <source>
        <strain evidence="9">JCM 11548</strain>
    </source>
</reference>
<dbReference type="Proteomes" id="UP000001431">
    <property type="component" value="Chromosome"/>
</dbReference>
<dbReference type="Gene3D" id="3.40.630.10">
    <property type="entry name" value="Zn peptidases"/>
    <property type="match status" value="2"/>
</dbReference>
<dbReference type="KEGG" id="pcl:Pcal_1674"/>
<comment type="cofactor">
    <cofactor evidence="1">
        <name>Co(2+)</name>
        <dbReference type="ChEBI" id="CHEBI:48828"/>
    </cofactor>
</comment>
<evidence type="ECO:0000256" key="3">
    <source>
        <dbReference type="ARBA" id="ARBA00006247"/>
    </source>
</evidence>
<dbReference type="EMBL" id="CP000561">
    <property type="protein sequence ID" value="ABO09091.1"/>
    <property type="molecule type" value="Genomic_DNA"/>
</dbReference>
<keyword evidence="6" id="KW-0862">Zinc</keyword>
<keyword evidence="4" id="KW-0479">Metal-binding</keyword>
<dbReference type="NCBIfam" id="NF006400">
    <property type="entry name" value="PRK08651.1-3"/>
    <property type="match status" value="1"/>
</dbReference>
<keyword evidence="10" id="KW-1185">Reference proteome</keyword>
<comment type="similarity">
    <text evidence="3">Belongs to the peptidase M20A family.</text>
</comment>
<dbReference type="OrthoDB" id="24854at2157"/>
<evidence type="ECO:0000256" key="1">
    <source>
        <dbReference type="ARBA" id="ARBA00001941"/>
    </source>
</evidence>
<evidence type="ECO:0000256" key="4">
    <source>
        <dbReference type="ARBA" id="ARBA00022723"/>
    </source>
</evidence>
<sequence>MDEAISLLSKLISIPTVNPPGEKYQEFVEFAERFFKSLGMETEVLEVPKSEVAARCPECADYPRLILLARIGEPKIHFNGHYDVVPPGPLESWKVTRPFEPVYRDGRLYGRGAVDMKGGLAAIMLAAERAVKAGLKNFEVSFVPDEEIGGETGAGYLARSGKVKAPWVIIAEGSGEDNVWIGHRGLVWFLVEVYGKQAHGSTPWLGLNAFEGAAYIAYRLREYAKEVSARVSKYEYDDPRAASPTVTIGGEVRGSVKTNVVPGYFAFSVDRRVIPEEDLEQVKREFIEFVERVAKELPHRVEVKVTNVSEAALIEPTHPLVEALSSSVEEVIGRKPRRTVCVGGLDARFFIKAGIPTVTYGPGPIGLAHAPDEYVEVRQVVNVAQVYFNLLKKLR</sequence>
<dbReference type="GO" id="GO:0016787">
    <property type="term" value="F:hydrolase activity"/>
    <property type="evidence" value="ECO:0007669"/>
    <property type="project" value="UniProtKB-KW"/>
</dbReference>
<proteinExistence type="inferred from homology"/>
<dbReference type="Pfam" id="PF07687">
    <property type="entry name" value="M20_dimer"/>
    <property type="match status" value="1"/>
</dbReference>
<dbReference type="HOGENOM" id="CLU_021802_2_3_2"/>
<dbReference type="GO" id="GO:0046872">
    <property type="term" value="F:metal ion binding"/>
    <property type="evidence" value="ECO:0007669"/>
    <property type="project" value="UniProtKB-KW"/>
</dbReference>
<comment type="cofactor">
    <cofactor evidence="2">
        <name>Zn(2+)</name>
        <dbReference type="ChEBI" id="CHEBI:29105"/>
    </cofactor>
</comment>
<dbReference type="RefSeq" id="WP_011850350.1">
    <property type="nucleotide sequence ID" value="NC_009073.1"/>
</dbReference>
<organism evidence="9 10">
    <name type="scientific">Pyrobaculum calidifontis (strain DSM 21063 / JCM 11548 / VA1)</name>
    <dbReference type="NCBI Taxonomy" id="410359"/>
    <lineage>
        <taxon>Archaea</taxon>
        <taxon>Thermoproteota</taxon>
        <taxon>Thermoprotei</taxon>
        <taxon>Thermoproteales</taxon>
        <taxon>Thermoproteaceae</taxon>
        <taxon>Pyrobaculum</taxon>
    </lineage>
</organism>
<feature type="domain" description="Peptidase M20 dimerisation" evidence="8">
    <location>
        <begin position="181"/>
        <end position="296"/>
    </location>
</feature>
<evidence type="ECO:0000256" key="6">
    <source>
        <dbReference type="ARBA" id="ARBA00022833"/>
    </source>
</evidence>
<dbReference type="InterPro" id="IPR002933">
    <property type="entry name" value="Peptidase_M20"/>
</dbReference>
<evidence type="ECO:0000256" key="2">
    <source>
        <dbReference type="ARBA" id="ARBA00001947"/>
    </source>
</evidence>
<dbReference type="SUPFAM" id="SSF55031">
    <property type="entry name" value="Bacterial exopeptidase dimerisation domain"/>
    <property type="match status" value="1"/>
</dbReference>
<name>A3MWS4_PYRCJ</name>
<evidence type="ECO:0000313" key="9">
    <source>
        <dbReference type="EMBL" id="ABO09091.1"/>
    </source>
</evidence>
<dbReference type="AlphaFoldDB" id="A3MWS4"/>
<dbReference type="InterPro" id="IPR050072">
    <property type="entry name" value="Peptidase_M20A"/>
</dbReference>
<dbReference type="InterPro" id="IPR036264">
    <property type="entry name" value="Bact_exopeptidase_dim_dom"/>
</dbReference>
<accession>A3MWS4</accession>
<evidence type="ECO:0000313" key="10">
    <source>
        <dbReference type="Proteomes" id="UP000001431"/>
    </source>
</evidence>
<dbReference type="NCBIfam" id="TIGR01910">
    <property type="entry name" value="DapE-ArgE"/>
    <property type="match status" value="1"/>
</dbReference>
<protein>
    <submittedName>
        <fullName evidence="9">Acetylornithine deacetylase or succinyl-diaminopimelate desuccinylase</fullName>
    </submittedName>
</protein>
<keyword evidence="7" id="KW-0170">Cobalt</keyword>
<dbReference type="InterPro" id="IPR011650">
    <property type="entry name" value="Peptidase_M20_dimer"/>
</dbReference>
<keyword evidence="5" id="KW-0378">Hydrolase</keyword>
<dbReference type="STRING" id="410359.Pcal_1674"/>
<dbReference type="Gene3D" id="3.30.70.360">
    <property type="match status" value="1"/>
</dbReference>
<dbReference type="Pfam" id="PF01546">
    <property type="entry name" value="Peptidase_M20"/>
    <property type="match status" value="1"/>
</dbReference>
<dbReference type="PANTHER" id="PTHR43808">
    <property type="entry name" value="ACETYLORNITHINE DEACETYLASE"/>
    <property type="match status" value="1"/>
</dbReference>
<dbReference type="SUPFAM" id="SSF53187">
    <property type="entry name" value="Zn-dependent exopeptidases"/>
    <property type="match status" value="1"/>
</dbReference>
<dbReference type="InterPro" id="IPR010182">
    <property type="entry name" value="ArgE/DapE"/>
</dbReference>
<dbReference type="eggNOG" id="arCOG01107">
    <property type="taxonomic scope" value="Archaea"/>
</dbReference>